<feature type="transmembrane region" description="Helical" evidence="1">
    <location>
        <begin position="33"/>
        <end position="54"/>
    </location>
</feature>
<keyword evidence="1" id="KW-0812">Transmembrane</keyword>
<feature type="transmembrane region" description="Helical" evidence="1">
    <location>
        <begin position="6"/>
        <end position="26"/>
    </location>
</feature>
<evidence type="ECO:0008006" key="4">
    <source>
        <dbReference type="Google" id="ProtNLM"/>
    </source>
</evidence>
<keyword evidence="1" id="KW-1133">Transmembrane helix</keyword>
<dbReference type="RefSeq" id="WP_076455185.1">
    <property type="nucleotide sequence ID" value="NZ_FTOB01000003.1"/>
</dbReference>
<dbReference type="PANTHER" id="PTHR37947:SF1">
    <property type="entry name" value="BLL2462 PROTEIN"/>
    <property type="match status" value="1"/>
</dbReference>
<dbReference type="EMBL" id="FTOB01000003">
    <property type="protein sequence ID" value="SIS69184.1"/>
    <property type="molecule type" value="Genomic_DNA"/>
</dbReference>
<dbReference type="PANTHER" id="PTHR37947">
    <property type="entry name" value="BLL2462 PROTEIN"/>
    <property type="match status" value="1"/>
</dbReference>
<organism evidence="2 3">
    <name type="scientific">Zobellia uliginosa</name>
    <dbReference type="NCBI Taxonomy" id="143224"/>
    <lineage>
        <taxon>Bacteria</taxon>
        <taxon>Pseudomonadati</taxon>
        <taxon>Bacteroidota</taxon>
        <taxon>Flavobacteriia</taxon>
        <taxon>Flavobacteriales</taxon>
        <taxon>Flavobacteriaceae</taxon>
        <taxon>Zobellia</taxon>
    </lineage>
</organism>
<name>A0ABY1KRK9_9FLAO</name>
<dbReference type="InterPro" id="IPR036465">
    <property type="entry name" value="vWFA_dom_sf"/>
</dbReference>
<keyword evidence="3" id="KW-1185">Reference proteome</keyword>
<keyword evidence="1" id="KW-0472">Membrane</keyword>
<evidence type="ECO:0000256" key="1">
    <source>
        <dbReference type="SAM" id="Phobius"/>
    </source>
</evidence>
<proteinExistence type="predicted"/>
<dbReference type="Gene3D" id="3.40.50.410">
    <property type="entry name" value="von Willebrand factor, type A domain"/>
    <property type="match status" value="1"/>
</dbReference>
<gene>
    <name evidence="2" type="ORF">SAMN05421766_103416</name>
</gene>
<evidence type="ECO:0000313" key="3">
    <source>
        <dbReference type="Proteomes" id="UP000185728"/>
    </source>
</evidence>
<sequence>MDTQTILFMILAAIVSLALVLFQYFYKNKGGGKLIIALSFLRFIAFFGCFLLLINPKFTQNTYAIEKVDLVVLVDNSSSMASSKETVNTILEAIDGNQALAEKFNIEKYRFDSRLGAFDSLGLDGQNTNISGGLKGLQEIYASKKAAVVLLSDGNQTLGQDYGFYGQNTALLVYPVAIGDTTKYEDVSLTQVNVNRYAFLKNKYPIEIYVSYFGKDEITVPVTVSEGGKRVFRENITLSGTKNSAVVKTLLDANSVGVKNLQLSVGSLGNERNLANNKRETVVEVIDEKTKVAIVSSLMHPDIGTLKKSIESNGQRNVVIKKPTDSMNSWDDVDLFILYQPNASFKSVFEYTEKKRASRLLVTGPQTDFNFLNRVQKSFTKNSYNQEEEVFAVLNPAFALFGSGGFSLTDFPPLKSSLGDVVLHGKNDVLLTQRIRGIDTDQPLLAFFETEQAQREAVFFGEHIWKWRMQTFRNDRNFKNFDDFMGLVIRYLATQKSRERLTLLYENVYENASGAKVEATYFDKAFTFDANAQLNLRLKNSDTGQTLSVPMLLKGIYYEADLSNLDAGKYSFTVTVANENISKSGTFTVLDFDVEKQFVATNDEKLARLAKNTGARLFYPSQTDDLLGQLTTDDRYLPMQKNEQNVVSLIDYEVLLAIIVLALTADWFIRKYNGLI</sequence>
<reference evidence="2 3" key="1">
    <citation type="submission" date="2017-01" db="EMBL/GenBank/DDBJ databases">
        <authorList>
            <person name="Varghese N."/>
            <person name="Submissions S."/>
        </authorList>
    </citation>
    <scope>NUCLEOTIDE SEQUENCE [LARGE SCALE GENOMIC DNA]</scope>
    <source>
        <strain evidence="2 3">DSM 2061</strain>
    </source>
</reference>
<protein>
    <recommendedName>
        <fullName evidence="4">VWA domain-containing protein</fullName>
    </recommendedName>
</protein>
<dbReference type="SUPFAM" id="SSF53300">
    <property type="entry name" value="vWA-like"/>
    <property type="match status" value="1"/>
</dbReference>
<comment type="caution">
    <text evidence="2">The sequence shown here is derived from an EMBL/GenBank/DDBJ whole genome shotgun (WGS) entry which is preliminary data.</text>
</comment>
<accession>A0ABY1KRK9</accession>
<evidence type="ECO:0000313" key="2">
    <source>
        <dbReference type="EMBL" id="SIS69184.1"/>
    </source>
</evidence>
<dbReference type="Proteomes" id="UP000185728">
    <property type="component" value="Unassembled WGS sequence"/>
</dbReference>